<feature type="transmembrane region" description="Helical" evidence="1">
    <location>
        <begin position="14"/>
        <end position="34"/>
    </location>
</feature>
<name>A0ABX3NAK1_9FLAO</name>
<keyword evidence="1" id="KW-0472">Membrane</keyword>
<reference evidence="2 3" key="1">
    <citation type="submission" date="2016-07" db="EMBL/GenBank/DDBJ databases">
        <title>Revisiting the Taxonomy of the Elizabethkingia Genus based on Whole-Genome Sequencing, Optical Mapping, and MALDI-TOF.</title>
        <authorList>
            <person name="Nicholson A.C."/>
        </authorList>
    </citation>
    <scope>NUCLEOTIDE SEQUENCE [LARGE SCALE GENOMIC DNA]</scope>
    <source>
        <strain evidence="2 3">C1558</strain>
    </source>
</reference>
<feature type="transmembrane region" description="Helical" evidence="1">
    <location>
        <begin position="54"/>
        <end position="74"/>
    </location>
</feature>
<feature type="transmembrane region" description="Helical" evidence="1">
    <location>
        <begin position="81"/>
        <end position="103"/>
    </location>
</feature>
<organism evidence="2 3">
    <name type="scientific">Elizabethkingia ursingii</name>
    <dbReference type="NCBI Taxonomy" id="1756150"/>
    <lineage>
        <taxon>Bacteria</taxon>
        <taxon>Pseudomonadati</taxon>
        <taxon>Bacteroidota</taxon>
        <taxon>Flavobacteriia</taxon>
        <taxon>Flavobacteriales</taxon>
        <taxon>Weeksellaceae</taxon>
        <taxon>Elizabethkingia</taxon>
    </lineage>
</organism>
<gene>
    <name evidence="2" type="ORF">BB021_06865</name>
</gene>
<proteinExistence type="predicted"/>
<evidence type="ECO:0008006" key="4">
    <source>
        <dbReference type="Google" id="ProtNLM"/>
    </source>
</evidence>
<accession>A0ABX3NAK1</accession>
<evidence type="ECO:0000256" key="1">
    <source>
        <dbReference type="SAM" id="Phobius"/>
    </source>
</evidence>
<dbReference type="InterPro" id="IPR025695">
    <property type="entry name" value="DoxX-like"/>
</dbReference>
<keyword evidence="1" id="KW-1133">Transmembrane helix</keyword>
<sequence>MKVTNLNKQHIHKVLTYTIAAVWLANGLFCKVLGLVPRHQEIVAQILGREYAKPITLCIGFAEILMAIWIISGWKSKLNAILQILVIVMMNILEFTIIPNLLLWGKMNIIFAVMFCALIFYNEFILSKKLKYSIP</sequence>
<keyword evidence="3" id="KW-1185">Reference proteome</keyword>
<comment type="caution">
    <text evidence="2">The sequence shown here is derived from an EMBL/GenBank/DDBJ whole genome shotgun (WGS) entry which is preliminary data.</text>
</comment>
<protein>
    <recommendedName>
        <fullName evidence="4">DoxX family protein</fullName>
    </recommendedName>
</protein>
<dbReference type="EMBL" id="MBDS01000014">
    <property type="protein sequence ID" value="OPB89076.1"/>
    <property type="molecule type" value="Genomic_DNA"/>
</dbReference>
<evidence type="ECO:0000313" key="3">
    <source>
        <dbReference type="Proteomes" id="UP000190016"/>
    </source>
</evidence>
<keyword evidence="1" id="KW-0812">Transmembrane</keyword>
<feature type="transmembrane region" description="Helical" evidence="1">
    <location>
        <begin position="109"/>
        <end position="126"/>
    </location>
</feature>
<dbReference type="Proteomes" id="UP000190016">
    <property type="component" value="Unassembled WGS sequence"/>
</dbReference>
<dbReference type="Pfam" id="PF13781">
    <property type="entry name" value="DoxX_3"/>
    <property type="match status" value="1"/>
</dbReference>
<evidence type="ECO:0000313" key="2">
    <source>
        <dbReference type="EMBL" id="OPB89076.1"/>
    </source>
</evidence>